<evidence type="ECO:0000256" key="2">
    <source>
        <dbReference type="ARBA" id="ARBA00003495"/>
    </source>
</evidence>
<comment type="catalytic activity">
    <reaction evidence="9 10">
        <text>dUTP + H2O = dUMP + diphosphate + H(+)</text>
        <dbReference type="Rhea" id="RHEA:10248"/>
        <dbReference type="ChEBI" id="CHEBI:15377"/>
        <dbReference type="ChEBI" id="CHEBI:15378"/>
        <dbReference type="ChEBI" id="CHEBI:33019"/>
        <dbReference type="ChEBI" id="CHEBI:61555"/>
        <dbReference type="ChEBI" id="CHEBI:246422"/>
        <dbReference type="EC" id="3.6.1.23"/>
    </reaction>
</comment>
<name>A0A9P9AVE2_9HYPO</name>
<evidence type="ECO:0000256" key="4">
    <source>
        <dbReference type="ARBA" id="ARBA00006581"/>
    </source>
</evidence>
<dbReference type="NCBIfam" id="NF001862">
    <property type="entry name" value="PRK00601.1"/>
    <property type="match status" value="1"/>
</dbReference>
<evidence type="ECO:0000256" key="7">
    <source>
        <dbReference type="ARBA" id="ARBA00022842"/>
    </source>
</evidence>
<evidence type="ECO:0000256" key="8">
    <source>
        <dbReference type="ARBA" id="ARBA00023080"/>
    </source>
</evidence>
<keyword evidence="14" id="KW-1185">Reference proteome</keyword>
<evidence type="ECO:0000313" key="14">
    <source>
        <dbReference type="Proteomes" id="UP000777438"/>
    </source>
</evidence>
<evidence type="ECO:0000256" key="9">
    <source>
        <dbReference type="ARBA" id="ARBA00047686"/>
    </source>
</evidence>
<dbReference type="SUPFAM" id="SSF51283">
    <property type="entry name" value="dUTPase-like"/>
    <property type="match status" value="1"/>
</dbReference>
<keyword evidence="6 10" id="KW-0378">Hydrolase</keyword>
<comment type="function">
    <text evidence="10">Involved in nucleotide metabolism via production of dUMP, the immediate precursor of thymidine nucleotides, and decreases the intracellular concentration of dUTP so that uracil cannot be incorporated into DNA.</text>
</comment>
<accession>A0A9P9AVE2</accession>
<dbReference type="AlphaFoldDB" id="A0A9P9AVE2"/>
<evidence type="ECO:0000256" key="5">
    <source>
        <dbReference type="ARBA" id="ARBA00011233"/>
    </source>
</evidence>
<dbReference type="GO" id="GO:0004170">
    <property type="term" value="F:dUTP diphosphatase activity"/>
    <property type="evidence" value="ECO:0007669"/>
    <property type="project" value="UniProtKB-UniRule"/>
</dbReference>
<evidence type="ECO:0000256" key="1">
    <source>
        <dbReference type="ARBA" id="ARBA00001946"/>
    </source>
</evidence>
<sequence>MTINAETNNNNTTSTISSPPAKRVKTVLAMDSQLQIKKLSEKGRLPTRGSEFAAGYDVYAAHDTTIPARGKALVSTDISMAVPVGTYGRIAPRSGLAAKHFIDTGAGVIDADYRGEVKVLLFNHSETDFEIKEGDRVAQLVLERIYTPEVVEVEVLAESVRGAGGFGSTGRA</sequence>
<comment type="function">
    <text evidence="2">This enzyme is involved in nucleotide metabolism: it produces dUMP, the immediate precursor of thymidine nucleotides and it decreases the intracellular concentration of dUTP so that uracil cannot be incorporated into DNA.</text>
</comment>
<dbReference type="GO" id="GO:0046081">
    <property type="term" value="P:dUTP catabolic process"/>
    <property type="evidence" value="ECO:0007669"/>
    <property type="project" value="UniProtKB-UniRule"/>
</dbReference>
<keyword evidence="8 10" id="KW-0546">Nucleotide metabolism</keyword>
<comment type="caution">
    <text evidence="13">The sequence shown here is derived from an EMBL/GenBank/DDBJ whole genome shotgun (WGS) entry which is preliminary data.</text>
</comment>
<comment type="subunit">
    <text evidence="5 10">Homotrimer.</text>
</comment>
<organism evidence="13 14">
    <name type="scientific">Thelonectria olida</name>
    <dbReference type="NCBI Taxonomy" id="1576542"/>
    <lineage>
        <taxon>Eukaryota</taxon>
        <taxon>Fungi</taxon>
        <taxon>Dikarya</taxon>
        <taxon>Ascomycota</taxon>
        <taxon>Pezizomycotina</taxon>
        <taxon>Sordariomycetes</taxon>
        <taxon>Hypocreomycetidae</taxon>
        <taxon>Hypocreales</taxon>
        <taxon>Nectriaceae</taxon>
        <taxon>Thelonectria</taxon>
    </lineage>
</organism>
<comment type="similarity">
    <text evidence="4 10">Belongs to the dUTPase family.</text>
</comment>
<dbReference type="GO" id="GO:0000287">
    <property type="term" value="F:magnesium ion binding"/>
    <property type="evidence" value="ECO:0007669"/>
    <property type="project" value="UniProtKB-UniRule"/>
</dbReference>
<gene>
    <name evidence="13" type="ORF">B0T10DRAFT_119713</name>
</gene>
<dbReference type="Proteomes" id="UP000777438">
    <property type="component" value="Unassembled WGS sequence"/>
</dbReference>
<dbReference type="NCBIfam" id="TIGR00576">
    <property type="entry name" value="dut"/>
    <property type="match status" value="1"/>
</dbReference>
<evidence type="ECO:0000259" key="12">
    <source>
        <dbReference type="Pfam" id="PF00692"/>
    </source>
</evidence>
<evidence type="ECO:0000256" key="11">
    <source>
        <dbReference type="SAM" id="MobiDB-lite"/>
    </source>
</evidence>
<feature type="region of interest" description="Disordered" evidence="11">
    <location>
        <begin position="1"/>
        <end position="21"/>
    </location>
</feature>
<dbReference type="PANTHER" id="PTHR11241:SF0">
    <property type="entry name" value="DEOXYURIDINE 5'-TRIPHOSPHATE NUCLEOTIDOHYDROLASE"/>
    <property type="match status" value="1"/>
</dbReference>
<dbReference type="InterPro" id="IPR029054">
    <property type="entry name" value="dUTPase-like"/>
</dbReference>
<evidence type="ECO:0000256" key="10">
    <source>
        <dbReference type="RuleBase" id="RU367024"/>
    </source>
</evidence>
<dbReference type="EC" id="3.6.1.23" evidence="10"/>
<dbReference type="CDD" id="cd07557">
    <property type="entry name" value="trimeric_dUTPase"/>
    <property type="match status" value="1"/>
</dbReference>
<dbReference type="InterPro" id="IPR033704">
    <property type="entry name" value="dUTPase_trimeric"/>
</dbReference>
<evidence type="ECO:0000256" key="6">
    <source>
        <dbReference type="ARBA" id="ARBA00022801"/>
    </source>
</evidence>
<dbReference type="GO" id="GO:0006226">
    <property type="term" value="P:dUMP biosynthetic process"/>
    <property type="evidence" value="ECO:0007669"/>
    <property type="project" value="UniProtKB-UniRule"/>
</dbReference>
<dbReference type="FunFam" id="2.70.40.10:FF:000004">
    <property type="entry name" value="Deoxyuridine triphosphatase"/>
    <property type="match status" value="1"/>
</dbReference>
<feature type="domain" description="dUTPase-like" evidence="12">
    <location>
        <begin position="43"/>
        <end position="170"/>
    </location>
</feature>
<evidence type="ECO:0000313" key="13">
    <source>
        <dbReference type="EMBL" id="KAH6898788.1"/>
    </source>
</evidence>
<keyword evidence="10" id="KW-0479">Metal-binding</keyword>
<keyword evidence="7 10" id="KW-0460">Magnesium</keyword>
<dbReference type="InterPro" id="IPR008181">
    <property type="entry name" value="dUTPase"/>
</dbReference>
<comment type="cofactor">
    <cofactor evidence="1 10">
        <name>Mg(2+)</name>
        <dbReference type="ChEBI" id="CHEBI:18420"/>
    </cofactor>
</comment>
<proteinExistence type="inferred from homology"/>
<protein>
    <recommendedName>
        <fullName evidence="10">Deoxyuridine 5'-triphosphate nucleotidohydrolase</fullName>
        <shortName evidence="10">dUTPase</shortName>
        <ecNumber evidence="10">3.6.1.23</ecNumber>
    </recommendedName>
    <alternativeName>
        <fullName evidence="10">dUTP pyrophosphatase</fullName>
    </alternativeName>
</protein>
<dbReference type="PANTHER" id="PTHR11241">
    <property type="entry name" value="DEOXYURIDINE 5'-TRIPHOSPHATE NUCLEOTIDOHYDROLASE"/>
    <property type="match status" value="1"/>
</dbReference>
<evidence type="ECO:0000256" key="3">
    <source>
        <dbReference type="ARBA" id="ARBA00005142"/>
    </source>
</evidence>
<reference evidence="13 14" key="1">
    <citation type="journal article" date="2021" name="Nat. Commun.">
        <title>Genetic determinants of endophytism in the Arabidopsis root mycobiome.</title>
        <authorList>
            <person name="Mesny F."/>
            <person name="Miyauchi S."/>
            <person name="Thiergart T."/>
            <person name="Pickel B."/>
            <person name="Atanasova L."/>
            <person name="Karlsson M."/>
            <person name="Huettel B."/>
            <person name="Barry K.W."/>
            <person name="Haridas S."/>
            <person name="Chen C."/>
            <person name="Bauer D."/>
            <person name="Andreopoulos W."/>
            <person name="Pangilinan J."/>
            <person name="LaButti K."/>
            <person name="Riley R."/>
            <person name="Lipzen A."/>
            <person name="Clum A."/>
            <person name="Drula E."/>
            <person name="Henrissat B."/>
            <person name="Kohler A."/>
            <person name="Grigoriev I.V."/>
            <person name="Martin F.M."/>
            <person name="Hacquard S."/>
        </authorList>
    </citation>
    <scope>NUCLEOTIDE SEQUENCE [LARGE SCALE GENOMIC DNA]</scope>
    <source>
        <strain evidence="13 14">MPI-CAGE-CH-0241</strain>
    </source>
</reference>
<dbReference type="OrthoDB" id="419889at2759"/>
<dbReference type="InterPro" id="IPR036157">
    <property type="entry name" value="dUTPase-like_sf"/>
</dbReference>
<dbReference type="Pfam" id="PF00692">
    <property type="entry name" value="dUTPase"/>
    <property type="match status" value="1"/>
</dbReference>
<dbReference type="EMBL" id="JAGPYM010000002">
    <property type="protein sequence ID" value="KAH6898788.1"/>
    <property type="molecule type" value="Genomic_DNA"/>
</dbReference>
<comment type="pathway">
    <text evidence="3 10">Pyrimidine metabolism; dUMP biosynthesis; dUMP from dCTP (dUTP route): step 2/2.</text>
</comment>
<dbReference type="Gene3D" id="2.70.40.10">
    <property type="match status" value="1"/>
</dbReference>